<dbReference type="Proteomes" id="UP000019426">
    <property type="component" value="Chromosome M2/40_rep1"/>
</dbReference>
<dbReference type="STRING" id="1216932.CM240_2680"/>
<evidence type="ECO:0000256" key="1">
    <source>
        <dbReference type="ARBA" id="ARBA00023125"/>
    </source>
</evidence>
<dbReference type="GO" id="GO:0006260">
    <property type="term" value="P:DNA replication"/>
    <property type="evidence" value="ECO:0007669"/>
    <property type="project" value="UniProtKB-UniRule"/>
</dbReference>
<keyword evidence="2" id="KW-0233">DNA recombination</keyword>
<dbReference type="AlphaFoldDB" id="W6S615"/>
<keyword evidence="2" id="KW-0234">DNA repair</keyword>
<accession>W6S615</accession>
<dbReference type="CDD" id="cd04496">
    <property type="entry name" value="SSB_OBF"/>
    <property type="match status" value="1"/>
</dbReference>
<dbReference type="Gene3D" id="2.40.50.140">
    <property type="entry name" value="Nucleic acid-binding proteins"/>
    <property type="match status" value="1"/>
</dbReference>
<dbReference type="InterPro" id="IPR000424">
    <property type="entry name" value="Primosome_PriB/ssb"/>
</dbReference>
<dbReference type="NCBIfam" id="TIGR00621">
    <property type="entry name" value="ssb"/>
    <property type="match status" value="1"/>
</dbReference>
<feature type="short sequence motif" description="Important for interaction with partner proteins" evidence="2">
    <location>
        <begin position="148"/>
        <end position="153"/>
    </location>
</feature>
<comment type="subunit">
    <text evidence="2">Homotetramer.</text>
</comment>
<feature type="compositionally biased region" description="Acidic residues" evidence="4">
    <location>
        <begin position="144"/>
        <end position="153"/>
    </location>
</feature>
<dbReference type="HAMAP" id="MF_00984">
    <property type="entry name" value="SSB"/>
    <property type="match status" value="1"/>
</dbReference>
<keyword evidence="6" id="KW-1185">Reference proteome</keyword>
<organism evidence="5 6">
    <name type="scientific">Clostridium bornimense</name>
    <dbReference type="NCBI Taxonomy" id="1216932"/>
    <lineage>
        <taxon>Bacteria</taxon>
        <taxon>Bacillati</taxon>
        <taxon>Bacillota</taxon>
        <taxon>Clostridia</taxon>
        <taxon>Eubacteriales</taxon>
        <taxon>Clostridiaceae</taxon>
        <taxon>Clostridium</taxon>
    </lineage>
</organism>
<evidence type="ECO:0000256" key="2">
    <source>
        <dbReference type="HAMAP-Rule" id="MF_00984"/>
    </source>
</evidence>
<dbReference type="PATRIC" id="fig|1216932.3.peg.2641"/>
<keyword evidence="2" id="KW-0227">DNA damage</keyword>
<name>W6S615_9CLOT</name>
<dbReference type="PROSITE" id="PS50935">
    <property type="entry name" value="SSB"/>
    <property type="match status" value="1"/>
</dbReference>
<comment type="caution">
    <text evidence="2">Lacks conserved residue(s) required for the propagation of feature annotation.</text>
</comment>
<evidence type="ECO:0000313" key="5">
    <source>
        <dbReference type="EMBL" id="CDM69797.1"/>
    </source>
</evidence>
<protein>
    <recommendedName>
        <fullName evidence="2 3">Single-stranded DNA-binding protein</fullName>
        <shortName evidence="2">SSB</shortName>
    </recommendedName>
</protein>
<dbReference type="PANTHER" id="PTHR10302:SF27">
    <property type="entry name" value="SINGLE-STRANDED DNA-BINDING PROTEIN"/>
    <property type="match status" value="1"/>
</dbReference>
<dbReference type="RefSeq" id="WP_044039585.1">
    <property type="nucleotide sequence ID" value="NZ_HG917868.1"/>
</dbReference>
<proteinExistence type="inferred from homology"/>
<dbReference type="GO" id="GO:0009295">
    <property type="term" value="C:nucleoid"/>
    <property type="evidence" value="ECO:0007669"/>
    <property type="project" value="TreeGrafter"/>
</dbReference>
<dbReference type="OrthoDB" id="9809878at2"/>
<dbReference type="EMBL" id="HG917868">
    <property type="protein sequence ID" value="CDM69797.1"/>
    <property type="molecule type" value="Genomic_DNA"/>
</dbReference>
<comment type="function">
    <text evidence="2">Plays an important role in DNA replication, recombination and repair. Binds to ssDNA and to an array of partner proteins to recruit them to their sites of action during DNA metabolism.</text>
</comment>
<keyword evidence="2" id="KW-0235">DNA replication</keyword>
<dbReference type="Pfam" id="PF00436">
    <property type="entry name" value="SSB"/>
    <property type="match status" value="1"/>
</dbReference>
<dbReference type="SUPFAM" id="SSF50249">
    <property type="entry name" value="Nucleic acid-binding proteins"/>
    <property type="match status" value="1"/>
</dbReference>
<evidence type="ECO:0000313" key="6">
    <source>
        <dbReference type="Proteomes" id="UP000019426"/>
    </source>
</evidence>
<dbReference type="PANTHER" id="PTHR10302">
    <property type="entry name" value="SINGLE-STRANDED DNA-BINDING PROTEIN"/>
    <property type="match status" value="1"/>
</dbReference>
<sequence>MNKVVLIGRLTKDPELRFTPGTGMAVATFTVAVDRRMPNKDGVREADFIPIVVWGKQGENVANYMSKGRLIGISGRIQTRNYEGKDGIRRYVTEVVADEVQFLERGNGAEGGFNGGSRGSNNGESYNSSNLGSDQSYDNGWADPIDDDDEIPF</sequence>
<dbReference type="HOGENOM" id="CLU_078758_6_2_9"/>
<dbReference type="KEGG" id="clt:CM240_2680"/>
<dbReference type="InterPro" id="IPR011344">
    <property type="entry name" value="ssDNA-bd"/>
</dbReference>
<keyword evidence="1 2" id="KW-0238">DNA-binding</keyword>
<dbReference type="PIRSF" id="PIRSF002070">
    <property type="entry name" value="SSB"/>
    <property type="match status" value="1"/>
</dbReference>
<dbReference type="GO" id="GO:0006281">
    <property type="term" value="P:DNA repair"/>
    <property type="evidence" value="ECO:0007669"/>
    <property type="project" value="UniProtKB-UniRule"/>
</dbReference>
<evidence type="ECO:0000256" key="4">
    <source>
        <dbReference type="SAM" id="MobiDB-lite"/>
    </source>
</evidence>
<evidence type="ECO:0000256" key="3">
    <source>
        <dbReference type="PIRNR" id="PIRNR002070"/>
    </source>
</evidence>
<dbReference type="GO" id="GO:0006310">
    <property type="term" value="P:DNA recombination"/>
    <property type="evidence" value="ECO:0007669"/>
    <property type="project" value="UniProtKB-UniRule"/>
</dbReference>
<dbReference type="eggNOG" id="COG0629">
    <property type="taxonomic scope" value="Bacteria"/>
</dbReference>
<dbReference type="InterPro" id="IPR012340">
    <property type="entry name" value="NA-bd_OB-fold"/>
</dbReference>
<gene>
    <name evidence="5" type="ORF">CM240_2680</name>
</gene>
<feature type="compositionally biased region" description="Gly residues" evidence="4">
    <location>
        <begin position="108"/>
        <end position="118"/>
    </location>
</feature>
<reference evidence="5 6" key="1">
    <citation type="submission" date="2013-11" db="EMBL/GenBank/DDBJ databases">
        <title>Complete genome sequence of Clostridum sp. M2/40.</title>
        <authorList>
            <person name="Wibberg D."/>
            <person name="Puehler A."/>
            <person name="Schlueter A."/>
        </authorList>
    </citation>
    <scope>NUCLEOTIDE SEQUENCE [LARGE SCALE GENOMIC DNA]</scope>
    <source>
        <strain evidence="6">M2/40</strain>
    </source>
</reference>
<feature type="compositionally biased region" description="Low complexity" evidence="4">
    <location>
        <begin position="119"/>
        <end position="133"/>
    </location>
</feature>
<feature type="region of interest" description="Disordered" evidence="4">
    <location>
        <begin position="106"/>
        <end position="153"/>
    </location>
</feature>
<dbReference type="GO" id="GO:0003697">
    <property type="term" value="F:single-stranded DNA binding"/>
    <property type="evidence" value="ECO:0007669"/>
    <property type="project" value="UniProtKB-UniRule"/>
</dbReference>